<feature type="compositionally biased region" description="Pro residues" evidence="18">
    <location>
        <begin position="443"/>
        <end position="466"/>
    </location>
</feature>
<dbReference type="InterPro" id="IPR009057">
    <property type="entry name" value="Homeodomain-like_sf"/>
</dbReference>
<feature type="domain" description="Homeobox" evidence="19">
    <location>
        <begin position="675"/>
        <end position="725"/>
    </location>
</feature>
<protein>
    <recommendedName>
        <fullName evidence="23">Zinc fingers and homeoboxes 2a</fullName>
    </recommendedName>
</protein>
<evidence type="ECO:0000256" key="9">
    <source>
        <dbReference type="ARBA" id="ARBA00022833"/>
    </source>
</evidence>
<keyword evidence="12 16" id="KW-0371">Homeobox</keyword>
<keyword evidence="14 16" id="KW-0539">Nucleus</keyword>
<evidence type="ECO:0000256" key="7">
    <source>
        <dbReference type="ARBA" id="ARBA00022771"/>
    </source>
</evidence>
<proteinExistence type="inferred from homology"/>
<dbReference type="AlphaFoldDB" id="A0A3B4EDM7"/>
<accession>A0A3B4EDM7</accession>
<feature type="region of interest" description="Disordered" evidence="18">
    <location>
        <begin position="607"/>
        <end position="659"/>
    </location>
</feature>
<keyword evidence="6" id="KW-0677">Repeat</keyword>
<feature type="domain" description="C2H2-type" evidence="20">
    <location>
        <begin position="120"/>
        <end position="148"/>
    </location>
</feature>
<feature type="domain" description="Homeobox" evidence="19">
    <location>
        <begin position="287"/>
        <end position="330"/>
    </location>
</feature>
<keyword evidence="5" id="KW-0479">Metal-binding</keyword>
<dbReference type="GO" id="GO:0008270">
    <property type="term" value="F:zinc ion binding"/>
    <property type="evidence" value="ECO:0007669"/>
    <property type="project" value="UniProtKB-KW"/>
</dbReference>
<dbReference type="CDD" id="cd00086">
    <property type="entry name" value="homeodomain"/>
    <property type="match status" value="3"/>
</dbReference>
<sequence length="935" mass="103666">MSSRRKSFTPCMVCVSDVPTDSPVEMDILADEVLEDRSSSLQASLDLQQVSAKEGEVDHKEVSHVDGTEGKVEEDKSLATQKQHSRDYQCKYCSFSTQNLNDFKEHVYSTHPNVILNPLYLCAICNFSTKKFDSLTEHNETLHPGESNFKFKRIKLDNQTILEQTIENEDDSNALETKNMQDDDGFDFFPSYPSNVQNVGKPVVDNTEIYNNGNEVESNLDNLMLKDQITAVNVNGTIIIPEPMILQGLSHVMPLLQRPPNLNSIPTIAVPLNTSKYNPLLDSNTTLITSFNKFPYPTHAELSWLTAASKHPEEQIKVWFTTQRLKQGITWSPEEVEEARKKMFNGCMPPADQMFTVLPTPVSEPIATSQSVAPAVSCHVIGQSTLSMVTTANGSPATCAAVTVTTVNSMQNLKRSLGNPTVAQEVKRPMIPTEEPKDKLRMAPPPVPPLERLPMAPPPVPPDSKRSMPPPLIAPDLKRSVVAPYVMPKGKLPVVFPLIPPKDKVPMAPPPLLPRDRLSMVPLLFTDLKRSMVPQQLRNQAPASSVISKDKLSPLPTDVNLPMVPPLVTSQLKRPTIIQTVRAPPVAPPLVPAFSLECKPLEPTAEQKLIGSDSRRSESQNSNGVPCGDGKNWFLDQSAPAHNGSQHLNSDFAPKERPKTVPTQFPLLERVKGKTAEQLKVLEESFQRNSFPSYNEVDHIAITTRLSREEIDSWFLERRALRDNLEKALLNSMGSKRTDIAERRSRAHHQHALLNGVHKQGGLPMSPLPPIIAPTSSSGPLDRKSLNLLKDVFVQTRWPSPEEYSRLEAQTGLPRTDIVRWFKDSRLALRGGAVEWKELFHKLSGSELNGRLISEQPCGVTQPGQERMVPRAECTKLSSQEIKDWFSNTLGQRGPEMGRNGGQNGGGGEECGGWMEEAVGVKARMASRELVSDTD</sequence>
<evidence type="ECO:0000259" key="19">
    <source>
        <dbReference type="PROSITE" id="PS50071"/>
    </source>
</evidence>
<dbReference type="OMA" id="NEVDHIA"/>
<keyword evidence="13" id="KW-0804">Transcription</keyword>
<dbReference type="FunFam" id="1.10.10.60:FF:000062">
    <property type="entry name" value="zinc fingers and homeoboxes protein 3"/>
    <property type="match status" value="1"/>
</dbReference>
<dbReference type="Ensembl" id="ENSPNAT00000025097.2">
    <property type="protein sequence ID" value="ENSPNAP00000033828.1"/>
    <property type="gene ID" value="ENSPNAG00000022714.2"/>
</dbReference>
<evidence type="ECO:0000256" key="1">
    <source>
        <dbReference type="ARBA" id="ARBA00004123"/>
    </source>
</evidence>
<reference evidence="21" key="3">
    <citation type="submission" date="2025-09" db="UniProtKB">
        <authorList>
            <consortium name="Ensembl"/>
        </authorList>
    </citation>
    <scope>IDENTIFICATION</scope>
</reference>
<dbReference type="InterPro" id="IPR041057">
    <property type="entry name" value="ZHX_Znf_C2H2"/>
</dbReference>
<evidence type="ECO:0000256" key="16">
    <source>
        <dbReference type="PROSITE-ProRule" id="PRU00108"/>
    </source>
</evidence>
<evidence type="ECO:0000256" key="15">
    <source>
        <dbReference type="PROSITE-ProRule" id="PRU00042"/>
    </source>
</evidence>
<feature type="DNA-binding region" description="Homeobox" evidence="16">
    <location>
        <begin position="289"/>
        <end position="331"/>
    </location>
</feature>
<dbReference type="Pfam" id="PF00046">
    <property type="entry name" value="Homeodomain"/>
    <property type="match status" value="1"/>
</dbReference>
<dbReference type="InterPro" id="IPR001356">
    <property type="entry name" value="HD"/>
</dbReference>
<keyword evidence="4" id="KW-0597">Phosphoprotein</keyword>
<comment type="similarity">
    <text evidence="2">Belongs to the ZHX family.</text>
</comment>
<dbReference type="PANTHER" id="PTHR15467">
    <property type="entry name" value="ZINC-FINGERS AND HOMEOBOXES RELATED"/>
    <property type="match status" value="1"/>
</dbReference>
<dbReference type="SUPFAM" id="SSF57667">
    <property type="entry name" value="beta-beta-alpha zinc fingers"/>
    <property type="match status" value="2"/>
</dbReference>
<evidence type="ECO:0000313" key="22">
    <source>
        <dbReference type="Proteomes" id="UP001501920"/>
    </source>
</evidence>
<dbReference type="GeneTree" id="ENSGT00950000182893"/>
<evidence type="ECO:0000256" key="3">
    <source>
        <dbReference type="ARBA" id="ARBA00022491"/>
    </source>
</evidence>
<dbReference type="PROSITE" id="PS50071">
    <property type="entry name" value="HOMEOBOX_2"/>
    <property type="match status" value="3"/>
</dbReference>
<dbReference type="InterPro" id="IPR036236">
    <property type="entry name" value="Znf_C2H2_sf"/>
</dbReference>
<dbReference type="GO" id="GO:0000981">
    <property type="term" value="F:DNA-binding transcription factor activity, RNA polymerase II-specific"/>
    <property type="evidence" value="ECO:0007669"/>
    <property type="project" value="TreeGrafter"/>
</dbReference>
<comment type="subcellular location">
    <subcellularLocation>
        <location evidence="1 16 17">Nucleus</location>
    </subcellularLocation>
</comment>
<evidence type="ECO:0000256" key="5">
    <source>
        <dbReference type="ARBA" id="ARBA00022723"/>
    </source>
</evidence>
<dbReference type="Gene3D" id="1.10.10.60">
    <property type="entry name" value="Homeodomain-like"/>
    <property type="match status" value="3"/>
</dbReference>
<dbReference type="OrthoDB" id="6159439at2759"/>
<keyword evidence="3" id="KW-0678">Repressor</keyword>
<feature type="DNA-binding region" description="Homeobox" evidence="16">
    <location>
        <begin position="783"/>
        <end position="833"/>
    </location>
</feature>
<keyword evidence="22" id="KW-1185">Reference proteome</keyword>
<dbReference type="SUPFAM" id="SSF46689">
    <property type="entry name" value="Homeodomain-like"/>
    <property type="match status" value="3"/>
</dbReference>
<evidence type="ECO:0000256" key="10">
    <source>
        <dbReference type="ARBA" id="ARBA00023015"/>
    </source>
</evidence>
<organism evidence="21 22">
    <name type="scientific">Pygocentrus nattereri</name>
    <name type="common">Red-bellied piranha</name>
    <dbReference type="NCBI Taxonomy" id="42514"/>
    <lineage>
        <taxon>Eukaryota</taxon>
        <taxon>Metazoa</taxon>
        <taxon>Chordata</taxon>
        <taxon>Craniata</taxon>
        <taxon>Vertebrata</taxon>
        <taxon>Euteleostomi</taxon>
        <taxon>Actinopterygii</taxon>
        <taxon>Neopterygii</taxon>
        <taxon>Teleostei</taxon>
        <taxon>Ostariophysi</taxon>
        <taxon>Characiformes</taxon>
        <taxon>Characoidei</taxon>
        <taxon>Pygocentrus</taxon>
    </lineage>
</organism>
<evidence type="ECO:0000256" key="12">
    <source>
        <dbReference type="ARBA" id="ARBA00023155"/>
    </source>
</evidence>
<evidence type="ECO:0000256" key="18">
    <source>
        <dbReference type="SAM" id="MobiDB-lite"/>
    </source>
</evidence>
<evidence type="ECO:0000256" key="11">
    <source>
        <dbReference type="ARBA" id="ARBA00023125"/>
    </source>
</evidence>
<keyword evidence="11 16" id="KW-0238">DNA-binding</keyword>
<evidence type="ECO:0008006" key="23">
    <source>
        <dbReference type="Google" id="ProtNLM"/>
    </source>
</evidence>
<feature type="DNA-binding region" description="Homeobox" evidence="16">
    <location>
        <begin position="677"/>
        <end position="726"/>
    </location>
</feature>
<dbReference type="STRING" id="42514.ENSPNAP00000033828"/>
<keyword evidence="10" id="KW-0805">Transcription regulation</keyword>
<dbReference type="GO" id="GO:0030154">
    <property type="term" value="P:cell differentiation"/>
    <property type="evidence" value="ECO:0007669"/>
    <property type="project" value="UniProtKB-KW"/>
</dbReference>
<evidence type="ECO:0000256" key="6">
    <source>
        <dbReference type="ARBA" id="ARBA00022737"/>
    </source>
</evidence>
<feature type="region of interest" description="Disordered" evidence="18">
    <location>
        <begin position="52"/>
        <end position="80"/>
    </location>
</feature>
<keyword evidence="9" id="KW-0862">Zinc</keyword>
<evidence type="ECO:0000259" key="20">
    <source>
        <dbReference type="PROSITE" id="PS50157"/>
    </source>
</evidence>
<dbReference type="SMART" id="SM00355">
    <property type="entry name" value="ZnF_C2H2"/>
    <property type="match status" value="2"/>
</dbReference>
<dbReference type="Pfam" id="PF18387">
    <property type="entry name" value="zf_C2H2_ZHX"/>
    <property type="match status" value="1"/>
</dbReference>
<dbReference type="SMART" id="SM00389">
    <property type="entry name" value="HOX"/>
    <property type="match status" value="3"/>
</dbReference>
<dbReference type="PANTHER" id="PTHR15467:SF5">
    <property type="entry name" value="ZINC FINGERS AND HOMEOBOXES PROTEIN 2"/>
    <property type="match status" value="1"/>
</dbReference>
<dbReference type="GO" id="GO:0005634">
    <property type="term" value="C:nucleus"/>
    <property type="evidence" value="ECO:0007669"/>
    <property type="project" value="UniProtKB-SubCell"/>
</dbReference>
<feature type="region of interest" description="Disordered" evidence="18">
    <location>
        <begin position="435"/>
        <end position="466"/>
    </location>
</feature>
<evidence type="ECO:0000313" key="21">
    <source>
        <dbReference type="Ensembl" id="ENSPNAP00000033828.1"/>
    </source>
</evidence>
<dbReference type="InterPro" id="IPR013087">
    <property type="entry name" value="Znf_C2H2_type"/>
</dbReference>
<reference evidence="21 22" key="1">
    <citation type="submission" date="2020-10" db="EMBL/GenBank/DDBJ databases">
        <title>Pygocentrus nattereri (red-bellied piranha) genome, fPygNat1, primary haplotype.</title>
        <authorList>
            <person name="Myers G."/>
            <person name="Meyer A."/>
            <person name="Karagic N."/>
            <person name="Pippel M."/>
            <person name="Winkler S."/>
            <person name="Tracey A."/>
            <person name="Wood J."/>
            <person name="Formenti G."/>
            <person name="Howe K."/>
            <person name="Fedrigo O."/>
            <person name="Jarvis E.D."/>
        </authorList>
    </citation>
    <scope>NUCLEOTIDE SEQUENCE [LARGE SCALE GENOMIC DNA]</scope>
</reference>
<dbReference type="Gene3D" id="3.30.160.60">
    <property type="entry name" value="Classic Zinc Finger"/>
    <property type="match status" value="1"/>
</dbReference>
<evidence type="ECO:0000256" key="14">
    <source>
        <dbReference type="ARBA" id="ARBA00023242"/>
    </source>
</evidence>
<evidence type="ECO:0000256" key="17">
    <source>
        <dbReference type="RuleBase" id="RU000682"/>
    </source>
</evidence>
<evidence type="ECO:0000256" key="4">
    <source>
        <dbReference type="ARBA" id="ARBA00022553"/>
    </source>
</evidence>
<keyword evidence="8" id="KW-0221">Differentiation</keyword>
<dbReference type="PROSITE" id="PS50157">
    <property type="entry name" value="ZINC_FINGER_C2H2_2"/>
    <property type="match status" value="1"/>
</dbReference>
<feature type="compositionally biased region" description="Gly residues" evidence="18">
    <location>
        <begin position="899"/>
        <end position="911"/>
    </location>
</feature>
<evidence type="ECO:0000256" key="8">
    <source>
        <dbReference type="ARBA" id="ARBA00022782"/>
    </source>
</evidence>
<keyword evidence="7 15" id="KW-0863">Zinc-finger</keyword>
<gene>
    <name evidence="21" type="primary">ZHX2</name>
</gene>
<evidence type="ECO:0000256" key="2">
    <source>
        <dbReference type="ARBA" id="ARBA00007440"/>
    </source>
</evidence>
<feature type="region of interest" description="Disordered" evidence="18">
    <location>
        <begin position="889"/>
        <end position="913"/>
    </location>
</feature>
<feature type="compositionally biased region" description="Basic and acidic residues" evidence="18">
    <location>
        <begin position="53"/>
        <end position="77"/>
    </location>
</feature>
<reference evidence="21" key="2">
    <citation type="submission" date="2025-08" db="UniProtKB">
        <authorList>
            <consortium name="Ensembl"/>
        </authorList>
    </citation>
    <scope>IDENTIFICATION</scope>
</reference>
<dbReference type="GO" id="GO:0003677">
    <property type="term" value="F:DNA binding"/>
    <property type="evidence" value="ECO:0007669"/>
    <property type="project" value="UniProtKB-UniRule"/>
</dbReference>
<evidence type="ECO:0000256" key="13">
    <source>
        <dbReference type="ARBA" id="ARBA00023163"/>
    </source>
</evidence>
<name>A0A3B4EDM7_PYGNA</name>
<feature type="domain" description="Homeobox" evidence="19">
    <location>
        <begin position="781"/>
        <end position="832"/>
    </location>
</feature>
<dbReference type="Proteomes" id="UP001501920">
    <property type="component" value="Chromosome 11"/>
</dbReference>